<sequence>MEMKVVWLLQVWLTDGHDSLRPDLFVYDSKEKARAAAEEHLKYRCPFHVWKARVEIRETPVL</sequence>
<evidence type="ECO:0000313" key="1">
    <source>
        <dbReference type="EMBL" id="CAK1344527.1"/>
    </source>
</evidence>
<evidence type="ECO:0000313" key="2">
    <source>
        <dbReference type="Proteomes" id="UP001296009"/>
    </source>
</evidence>
<organism evidence="1 2">
    <name type="scientific">Klebsiella phage vB_Ko_K66PH128C1</name>
    <dbReference type="NCBI Taxonomy" id="3071610"/>
    <lineage>
        <taxon>Viruses</taxon>
        <taxon>Duplodnaviria</taxon>
        <taxon>Heunggongvirae</taxon>
        <taxon>Uroviricota</taxon>
        <taxon>Caudoviricetes</taxon>
        <taxon>Autographivirales</taxon>
        <taxon>Autoscriptoviridae</taxon>
        <taxon>Slopekvirinae</taxon>
        <taxon>Drulisvirus</taxon>
        <taxon>Drulisvirus K66PH128C1</taxon>
    </lineage>
</organism>
<keyword evidence="2" id="KW-1185">Reference proteome</keyword>
<dbReference type="Proteomes" id="UP001296009">
    <property type="component" value="Chromosome"/>
</dbReference>
<proteinExistence type="predicted"/>
<reference evidence="1" key="1">
    <citation type="submission" date="2023-10" db="EMBL/GenBank/DDBJ databases">
        <authorList>
            <person name="Robby Concha-Eloko"/>
            <person name="Pilar Barberan- Martinez"/>
            <person name="Rafael Sanjuan"/>
            <person name="Pilar Domingo-Calap"/>
        </authorList>
    </citation>
    <scope>NUCLEOTIDE SEQUENCE</scope>
</reference>
<dbReference type="EMBL" id="OY757062">
    <property type="protein sequence ID" value="CAK1344527.1"/>
    <property type="molecule type" value="Genomic_DNA"/>
</dbReference>
<protein>
    <submittedName>
        <fullName evidence="1">Uncharacterized protein</fullName>
    </submittedName>
</protein>
<gene>
    <name evidence="1" type="ORF">K66PH128C1_LOCUS28</name>
</gene>
<name>A0AAD2GTB3_9CAUD</name>
<accession>A0AAD2GTB3</accession>